<comment type="caution">
    <text evidence="1">The sequence shown here is derived from an EMBL/GenBank/DDBJ whole genome shotgun (WGS) entry which is preliminary data.</text>
</comment>
<evidence type="ECO:0008006" key="3">
    <source>
        <dbReference type="Google" id="ProtNLM"/>
    </source>
</evidence>
<dbReference type="PANTHER" id="PTHR21174">
    <property type="match status" value="1"/>
</dbReference>
<reference evidence="2" key="1">
    <citation type="journal article" date="2019" name="Int. J. Syst. Evol. Microbiol.">
        <title>The Global Catalogue of Microorganisms (GCM) 10K type strain sequencing project: providing services to taxonomists for standard genome sequencing and annotation.</title>
        <authorList>
            <consortium name="The Broad Institute Genomics Platform"/>
            <consortium name="The Broad Institute Genome Sequencing Center for Infectious Disease"/>
            <person name="Wu L."/>
            <person name="Ma J."/>
        </authorList>
    </citation>
    <scope>NUCLEOTIDE SEQUENCE [LARGE SCALE GENOMIC DNA]</scope>
    <source>
        <strain evidence="2">CCUG 62952</strain>
    </source>
</reference>
<protein>
    <recommendedName>
        <fullName evidence="3">Metal-dependent HD superfamily phosphohydrolase</fullName>
    </recommendedName>
</protein>
<evidence type="ECO:0000313" key="1">
    <source>
        <dbReference type="EMBL" id="MFD0863285.1"/>
    </source>
</evidence>
<dbReference type="EMBL" id="JBHTJH010000017">
    <property type="protein sequence ID" value="MFD0863285.1"/>
    <property type="molecule type" value="Genomic_DNA"/>
</dbReference>
<keyword evidence="2" id="KW-1185">Reference proteome</keyword>
<proteinExistence type="predicted"/>
<sequence length="210" mass="25392">MSFDLQDQWTTLATHFTNDGTFVVTLWEEIEAAYSHKSRHYHNLAHIESMLKQANEQKHQLIDVPEVLLAIWYHDIIYKATRQDNEEKSAVFAKNRLKILGLQQEKIEKCSKLIISTKRHETLFLQDSDNQWLLDFDLSILGSNWETYQRYVGQIRKEYHIYPDFIYKKGRKKVLQQFLERKRLYFTDMYFERLEEKARLNIERELELLS</sequence>
<dbReference type="PANTHER" id="PTHR21174:SF0">
    <property type="entry name" value="HD PHOSPHOHYDROLASE FAMILY PROTEIN-RELATED"/>
    <property type="match status" value="1"/>
</dbReference>
<dbReference type="InterPro" id="IPR009218">
    <property type="entry name" value="HD_phosphohydro"/>
</dbReference>
<organism evidence="1 2">
    <name type="scientific">Sungkyunkwania multivorans</name>
    <dbReference type="NCBI Taxonomy" id="1173618"/>
    <lineage>
        <taxon>Bacteria</taxon>
        <taxon>Pseudomonadati</taxon>
        <taxon>Bacteroidota</taxon>
        <taxon>Flavobacteriia</taxon>
        <taxon>Flavobacteriales</taxon>
        <taxon>Flavobacteriaceae</taxon>
        <taxon>Sungkyunkwania</taxon>
    </lineage>
</organism>
<evidence type="ECO:0000313" key="2">
    <source>
        <dbReference type="Proteomes" id="UP001596978"/>
    </source>
</evidence>
<dbReference type="RefSeq" id="WP_386409183.1">
    <property type="nucleotide sequence ID" value="NZ_JBHTJH010000017.1"/>
</dbReference>
<gene>
    <name evidence="1" type="ORF">ACFQ1M_13815</name>
</gene>
<dbReference type="SUPFAM" id="SSF109604">
    <property type="entry name" value="HD-domain/PDEase-like"/>
    <property type="match status" value="1"/>
</dbReference>
<dbReference type="PIRSF" id="PIRSF035170">
    <property type="entry name" value="HD_phosphohydro"/>
    <property type="match status" value="1"/>
</dbReference>
<dbReference type="Gene3D" id="1.10.3210.10">
    <property type="entry name" value="Hypothetical protein af1432"/>
    <property type="match status" value="1"/>
</dbReference>
<accession>A0ABW3CZN6</accession>
<dbReference type="Proteomes" id="UP001596978">
    <property type="component" value="Unassembled WGS sequence"/>
</dbReference>
<name>A0ABW3CZN6_9FLAO</name>